<dbReference type="Proteomes" id="UP000050911">
    <property type="component" value="Unassembled WGS sequence"/>
</dbReference>
<feature type="domain" description="Ferritin/DPS" evidence="1">
    <location>
        <begin position="31"/>
        <end position="166"/>
    </location>
</feature>
<dbReference type="GO" id="GO:0008199">
    <property type="term" value="F:ferric iron binding"/>
    <property type="evidence" value="ECO:0007669"/>
    <property type="project" value="InterPro"/>
</dbReference>
<dbReference type="EMBL" id="AZCX01000003">
    <property type="protein sequence ID" value="KRK48430.1"/>
    <property type="molecule type" value="Genomic_DNA"/>
</dbReference>
<organism evidence="2 3">
    <name type="scientific">Secundilactobacillus kimchicus JCM 15530</name>
    <dbReference type="NCBI Taxonomy" id="1302272"/>
    <lineage>
        <taxon>Bacteria</taxon>
        <taxon>Bacillati</taxon>
        <taxon>Bacillota</taxon>
        <taxon>Bacilli</taxon>
        <taxon>Lactobacillales</taxon>
        <taxon>Lactobacillaceae</taxon>
        <taxon>Secundilactobacillus</taxon>
    </lineage>
</organism>
<reference evidence="2 3" key="1">
    <citation type="journal article" date="2015" name="Genome Announc.">
        <title>Expanding the biotechnology potential of lactobacilli through comparative genomics of 213 strains and associated genera.</title>
        <authorList>
            <person name="Sun Z."/>
            <person name="Harris H.M."/>
            <person name="McCann A."/>
            <person name="Guo C."/>
            <person name="Argimon S."/>
            <person name="Zhang W."/>
            <person name="Yang X."/>
            <person name="Jeffery I.B."/>
            <person name="Cooney J.C."/>
            <person name="Kagawa T.F."/>
            <person name="Liu W."/>
            <person name="Song Y."/>
            <person name="Salvetti E."/>
            <person name="Wrobel A."/>
            <person name="Rasinkangas P."/>
            <person name="Parkhill J."/>
            <person name="Rea M.C."/>
            <person name="O'Sullivan O."/>
            <person name="Ritari J."/>
            <person name="Douillard F.P."/>
            <person name="Paul Ross R."/>
            <person name="Yang R."/>
            <person name="Briner A.E."/>
            <person name="Felis G.E."/>
            <person name="de Vos W.M."/>
            <person name="Barrangou R."/>
            <person name="Klaenhammer T.R."/>
            <person name="Caufield P.W."/>
            <person name="Cui Y."/>
            <person name="Zhang H."/>
            <person name="O'Toole P.W."/>
        </authorList>
    </citation>
    <scope>NUCLEOTIDE SEQUENCE [LARGE SCALE GENOMIC DNA]</scope>
    <source>
        <strain evidence="2 3">JCM 15530</strain>
    </source>
</reference>
<dbReference type="Pfam" id="PF00210">
    <property type="entry name" value="Ferritin"/>
    <property type="match status" value="1"/>
</dbReference>
<dbReference type="InterPro" id="IPR008331">
    <property type="entry name" value="Ferritin_DPS_dom"/>
</dbReference>
<gene>
    <name evidence="2" type="ORF">FC96_GL001533</name>
</gene>
<sequence>MTTVEAQYQAEIKQAELDHHTPTAGAMAGHIVANLHVFDVKLHQAKWFLKGPQSIALRPLYEQLIEQDRHDYDVLAESLLDENELPPSTTAEYGEYAMLEEDGRTKYKPADDIVNETIHDLNTQNLFITRAIKLANNEDRPAMAALLTTLLSHNNHSIRQLQAVLGHNAWDGLVEEDDD</sequence>
<dbReference type="AlphaFoldDB" id="A0A0R1HNK2"/>
<dbReference type="STRING" id="1302272.FC96_GL001533"/>
<proteinExistence type="predicted"/>
<accession>A0A0R1HNK2</accession>
<dbReference type="InterPro" id="IPR009078">
    <property type="entry name" value="Ferritin-like_SF"/>
</dbReference>
<dbReference type="Gene3D" id="1.20.1260.10">
    <property type="match status" value="1"/>
</dbReference>
<name>A0A0R1HNK2_9LACO</name>
<dbReference type="PATRIC" id="fig|1302272.5.peg.1551"/>
<evidence type="ECO:0000313" key="3">
    <source>
        <dbReference type="Proteomes" id="UP000050911"/>
    </source>
</evidence>
<keyword evidence="3" id="KW-1185">Reference proteome</keyword>
<dbReference type="SUPFAM" id="SSF47240">
    <property type="entry name" value="Ferritin-like"/>
    <property type="match status" value="1"/>
</dbReference>
<dbReference type="RefSeq" id="WP_054660208.1">
    <property type="nucleotide sequence ID" value="NZ_AZCX01000003.1"/>
</dbReference>
<evidence type="ECO:0000313" key="2">
    <source>
        <dbReference type="EMBL" id="KRK48430.1"/>
    </source>
</evidence>
<comment type="caution">
    <text evidence="2">The sequence shown here is derived from an EMBL/GenBank/DDBJ whole genome shotgun (WGS) entry which is preliminary data.</text>
</comment>
<evidence type="ECO:0000259" key="1">
    <source>
        <dbReference type="Pfam" id="PF00210"/>
    </source>
</evidence>
<dbReference type="InterPro" id="IPR012347">
    <property type="entry name" value="Ferritin-like"/>
</dbReference>
<dbReference type="OrthoDB" id="9797023at2"/>
<protein>
    <submittedName>
        <fullName evidence="2">Putative stress induced DNA binding protein (Putative)</fullName>
    </submittedName>
</protein>